<dbReference type="Pfam" id="PF09769">
    <property type="entry name" value="ApoO"/>
    <property type="match status" value="1"/>
</dbReference>
<dbReference type="PANTHER" id="PTHR28268">
    <property type="entry name" value="MICOS SUBUNIT MIC26"/>
    <property type="match status" value="1"/>
</dbReference>
<gene>
    <name evidence="2" type="primary">MIC26</name>
    <name evidence="2" type="ORF">A0H81_10596</name>
</gene>
<comment type="function">
    <text evidence="1">Component of the MICOS complex, a large protein complex of the mitochondrial inner membrane that plays crucial roles in the maintenance of crista junctions, inner membrane architecture, and formation of contact sites to the outer membrane.</text>
</comment>
<dbReference type="GO" id="GO:0044284">
    <property type="term" value="C:mitochondrial crista junction"/>
    <property type="evidence" value="ECO:0007669"/>
    <property type="project" value="TreeGrafter"/>
</dbReference>
<dbReference type="InterPro" id="IPR019166">
    <property type="entry name" value="MIC26/MIC27"/>
</dbReference>
<keyword evidence="3" id="KW-1185">Reference proteome</keyword>
<protein>
    <recommendedName>
        <fullName evidence="1">MICOS complex subunit</fullName>
    </recommendedName>
</protein>
<dbReference type="AlphaFoldDB" id="A0A1C7M014"/>
<evidence type="ECO:0000256" key="1">
    <source>
        <dbReference type="RuleBase" id="RU363021"/>
    </source>
</evidence>
<comment type="subcellular location">
    <subcellularLocation>
        <location evidence="1">Mitochondrion inner membrane</location>
    </subcellularLocation>
</comment>
<accession>A0A1C7M014</accession>
<dbReference type="GO" id="GO:0042407">
    <property type="term" value="P:cristae formation"/>
    <property type="evidence" value="ECO:0007669"/>
    <property type="project" value="InterPro"/>
</dbReference>
<dbReference type="GO" id="GO:0061617">
    <property type="term" value="C:MICOS complex"/>
    <property type="evidence" value="ECO:0007669"/>
    <property type="project" value="UniProtKB-UniRule"/>
</dbReference>
<keyword evidence="1" id="KW-0999">Mitochondrion inner membrane</keyword>
<dbReference type="PANTHER" id="PTHR28268:SF1">
    <property type="entry name" value="MICOS SUBUNIT MIC26"/>
    <property type="match status" value="1"/>
</dbReference>
<comment type="subunit">
    <text evidence="1">Component of the mitochondrial contact site and cristae organizing system (MICOS) complex.</text>
</comment>
<sequence>MFRLLAPRRALFASSAAALAIHGSGEKLPIYPTPDPEILLVETPSELERQIGVGRRALTSTYLDAHSRVQGVISRWIGVEQAVETRVKSLIAPEEPLTPGILYVGVAALTGSVLARNRILATRLLLPPTLLILSLNHFLPKTTHNISQYLGSLEDAYFPTLSQKHAVANAHTAMTWERLKDATTDGRDRAMEGVTGIVGRLESTTGLKLKETLGWGKKTVAIAEAKAKEAVEVVEVKAEAVKEVVGKKTGEVKDIAEKKVEEVKRLV</sequence>
<organism evidence="2 3">
    <name type="scientific">Grifola frondosa</name>
    <name type="common">Maitake</name>
    <name type="synonym">Polyporus frondosus</name>
    <dbReference type="NCBI Taxonomy" id="5627"/>
    <lineage>
        <taxon>Eukaryota</taxon>
        <taxon>Fungi</taxon>
        <taxon>Dikarya</taxon>
        <taxon>Basidiomycota</taxon>
        <taxon>Agaricomycotina</taxon>
        <taxon>Agaricomycetes</taxon>
        <taxon>Polyporales</taxon>
        <taxon>Grifolaceae</taxon>
        <taxon>Grifola</taxon>
    </lineage>
</organism>
<dbReference type="OMA" id="KWIGVEH"/>
<proteinExistence type="predicted"/>
<dbReference type="OrthoDB" id="2399148at2759"/>
<name>A0A1C7M014_GRIFR</name>
<keyword evidence="1" id="KW-0472">Membrane</keyword>
<dbReference type="STRING" id="5627.A0A1C7M014"/>
<comment type="caution">
    <text evidence="2">The sequence shown here is derived from an EMBL/GenBank/DDBJ whole genome shotgun (WGS) entry which is preliminary data.</text>
</comment>
<dbReference type="Proteomes" id="UP000092993">
    <property type="component" value="Unassembled WGS sequence"/>
</dbReference>
<reference evidence="2 3" key="1">
    <citation type="submission" date="2016-03" db="EMBL/GenBank/DDBJ databases">
        <title>Whole genome sequencing of Grifola frondosa 9006-11.</title>
        <authorList>
            <person name="Min B."/>
            <person name="Park H."/>
            <person name="Kim J.-G."/>
            <person name="Cho H."/>
            <person name="Oh Y.-L."/>
            <person name="Kong W.-S."/>
            <person name="Choi I.-G."/>
        </authorList>
    </citation>
    <scope>NUCLEOTIDE SEQUENCE [LARGE SCALE GENOMIC DNA]</scope>
    <source>
        <strain evidence="2 3">9006-11</strain>
    </source>
</reference>
<evidence type="ECO:0000313" key="3">
    <source>
        <dbReference type="Proteomes" id="UP000092993"/>
    </source>
</evidence>
<keyword evidence="1" id="KW-0496">Mitochondrion</keyword>
<dbReference type="EMBL" id="LUGG01000015">
    <property type="protein sequence ID" value="OBZ69639.1"/>
    <property type="molecule type" value="Genomic_DNA"/>
</dbReference>
<evidence type="ECO:0000313" key="2">
    <source>
        <dbReference type="EMBL" id="OBZ69639.1"/>
    </source>
</evidence>
<dbReference type="InterPro" id="IPR033181">
    <property type="entry name" value="Mic26_fungi"/>
</dbReference>